<dbReference type="Proteomes" id="UP000250369">
    <property type="component" value="Unassembled WGS sequence"/>
</dbReference>
<comment type="subcellular location">
    <subcellularLocation>
        <location evidence="1">Membrane</location>
        <topology evidence="1">Lipid-anchor</topology>
    </subcellularLocation>
</comment>
<dbReference type="Gene3D" id="3.30.300.210">
    <property type="entry name" value="Nutrient germinant receptor protein C, domain 3"/>
    <property type="match status" value="1"/>
</dbReference>
<dbReference type="InterPro" id="IPR038501">
    <property type="entry name" value="Spore_GerAC_C_sf"/>
</dbReference>
<dbReference type="NCBIfam" id="TIGR02887">
    <property type="entry name" value="spore_ger_x_C"/>
    <property type="match status" value="1"/>
</dbReference>
<dbReference type="Pfam" id="PF25198">
    <property type="entry name" value="Spore_GerAC_N"/>
    <property type="match status" value="1"/>
</dbReference>
<comment type="caution">
    <text evidence="11">The sequence shown here is derived from an EMBL/GenBank/DDBJ whole genome shotgun (WGS) entry which is preliminary data.</text>
</comment>
<dbReference type="InterPro" id="IPR057336">
    <property type="entry name" value="GerAC_N"/>
</dbReference>
<reference evidence="11 12" key="1">
    <citation type="journal article" date="2009" name="Int. J. Syst. Evol. Microbiol.">
        <title>Paenibacillus contaminans sp. nov., isolated from a contaminated laboratory plate.</title>
        <authorList>
            <person name="Chou J.H."/>
            <person name="Lee J.H."/>
            <person name="Lin M.C."/>
            <person name="Chang P.S."/>
            <person name="Arun A.B."/>
            <person name="Young C.C."/>
            <person name="Chen W.M."/>
        </authorList>
    </citation>
    <scope>NUCLEOTIDE SEQUENCE [LARGE SCALE GENOMIC DNA]</scope>
    <source>
        <strain evidence="11 12">CKOBP-6</strain>
    </source>
</reference>
<evidence type="ECO:0000256" key="1">
    <source>
        <dbReference type="ARBA" id="ARBA00004635"/>
    </source>
</evidence>
<feature type="domain" description="Spore germination protein N-terminal" evidence="10">
    <location>
        <begin position="28"/>
        <end position="199"/>
    </location>
</feature>
<comment type="similarity">
    <text evidence="2">Belongs to the GerABKC lipoprotein family.</text>
</comment>
<sequence>MTAKRWLRRFTRYGMITLLCSALSGCWDRVELQEMSIIMGMGIDRKADGSTRVTAQIIDTSGSGASKGNTQEGKSFLLLEEEGPTLEEAMQDFFGKSARRMFFSHIAIVVFGADYAKHGLEQALEYFERNRDFRRVQHLAVTGGTAVETLKGATGVESISAKGILELVINQGNTSVSLESSELLFDNDFLSASHAPILSWVDTNAKNEAVVKGIGVFRGDRLAGLLEGTKSRGVLWFLNKVERAQLELPCENSKHTGSGAMIEVRQIKVKVSPVNGHDEPEYQVRVNGKGEVKKMCTNEKFESRTVREMEVKLAKAIEDEMASALAYLQKSKTDAVQFGSKLFAKDPRRWRKLSQEWPEHFTNAKTDYSIDIQITHPGMISKPLPRMYDPNSSAPKFNWEESGP</sequence>
<keyword evidence="4" id="KW-0732">Signal</keyword>
<keyword evidence="7" id="KW-0449">Lipoprotein</keyword>
<organism evidence="11 12">
    <name type="scientific">Paenibacillus contaminans</name>
    <dbReference type="NCBI Taxonomy" id="450362"/>
    <lineage>
        <taxon>Bacteria</taxon>
        <taxon>Bacillati</taxon>
        <taxon>Bacillota</taxon>
        <taxon>Bacilli</taxon>
        <taxon>Bacillales</taxon>
        <taxon>Paenibacillaceae</taxon>
        <taxon>Paenibacillus</taxon>
    </lineage>
</organism>
<keyword evidence="12" id="KW-1185">Reference proteome</keyword>
<name>A0A329LYK5_9BACL</name>
<protein>
    <recommendedName>
        <fullName evidence="13">Ger(X)C family spore germination protein</fullName>
    </recommendedName>
</protein>
<dbReference type="Pfam" id="PF05504">
    <property type="entry name" value="Spore_GerAC"/>
    <property type="match status" value="1"/>
</dbReference>
<dbReference type="OrthoDB" id="9816067at2"/>
<dbReference type="PROSITE" id="PS51257">
    <property type="entry name" value="PROKAR_LIPOPROTEIN"/>
    <property type="match status" value="1"/>
</dbReference>
<feature type="domain" description="Spore germination GerAC-like C-terminal" evidence="9">
    <location>
        <begin position="212"/>
        <end position="378"/>
    </location>
</feature>
<dbReference type="InterPro" id="IPR046953">
    <property type="entry name" value="Spore_GerAC-like_C"/>
</dbReference>
<keyword evidence="6" id="KW-0564">Palmitate</keyword>
<dbReference type="AlphaFoldDB" id="A0A329LYK5"/>
<evidence type="ECO:0000256" key="4">
    <source>
        <dbReference type="ARBA" id="ARBA00022729"/>
    </source>
</evidence>
<accession>A0A329LYK5</accession>
<keyword evidence="5" id="KW-0472">Membrane</keyword>
<evidence type="ECO:0000256" key="7">
    <source>
        <dbReference type="ARBA" id="ARBA00023288"/>
    </source>
</evidence>
<evidence type="ECO:0000256" key="2">
    <source>
        <dbReference type="ARBA" id="ARBA00007886"/>
    </source>
</evidence>
<evidence type="ECO:0000256" key="6">
    <source>
        <dbReference type="ARBA" id="ARBA00023139"/>
    </source>
</evidence>
<evidence type="ECO:0000256" key="5">
    <source>
        <dbReference type="ARBA" id="ARBA00023136"/>
    </source>
</evidence>
<evidence type="ECO:0000259" key="10">
    <source>
        <dbReference type="Pfam" id="PF25198"/>
    </source>
</evidence>
<proteinExistence type="inferred from homology"/>
<evidence type="ECO:0000256" key="8">
    <source>
        <dbReference type="SAM" id="MobiDB-lite"/>
    </source>
</evidence>
<dbReference type="RefSeq" id="WP_113035419.1">
    <property type="nucleotide sequence ID" value="NZ_QMFB01000031.1"/>
</dbReference>
<dbReference type="InterPro" id="IPR008844">
    <property type="entry name" value="Spore_GerAC-like"/>
</dbReference>
<evidence type="ECO:0000313" key="11">
    <source>
        <dbReference type="EMBL" id="RAV12929.1"/>
    </source>
</evidence>
<dbReference type="GO" id="GO:0016020">
    <property type="term" value="C:membrane"/>
    <property type="evidence" value="ECO:0007669"/>
    <property type="project" value="UniProtKB-SubCell"/>
</dbReference>
<evidence type="ECO:0000256" key="3">
    <source>
        <dbReference type="ARBA" id="ARBA00022544"/>
    </source>
</evidence>
<dbReference type="PANTHER" id="PTHR35789:SF1">
    <property type="entry name" value="SPORE GERMINATION PROTEIN B3"/>
    <property type="match status" value="1"/>
</dbReference>
<dbReference type="EMBL" id="QMFB01000031">
    <property type="protein sequence ID" value="RAV12929.1"/>
    <property type="molecule type" value="Genomic_DNA"/>
</dbReference>
<dbReference type="PANTHER" id="PTHR35789">
    <property type="entry name" value="SPORE GERMINATION PROTEIN B3"/>
    <property type="match status" value="1"/>
</dbReference>
<evidence type="ECO:0008006" key="13">
    <source>
        <dbReference type="Google" id="ProtNLM"/>
    </source>
</evidence>
<evidence type="ECO:0000259" key="9">
    <source>
        <dbReference type="Pfam" id="PF05504"/>
    </source>
</evidence>
<feature type="region of interest" description="Disordered" evidence="8">
    <location>
        <begin position="381"/>
        <end position="404"/>
    </location>
</feature>
<dbReference type="GO" id="GO:0009847">
    <property type="term" value="P:spore germination"/>
    <property type="evidence" value="ECO:0007669"/>
    <property type="project" value="InterPro"/>
</dbReference>
<keyword evidence="3" id="KW-0309">Germination</keyword>
<evidence type="ECO:0000313" key="12">
    <source>
        <dbReference type="Proteomes" id="UP000250369"/>
    </source>
</evidence>
<gene>
    <name evidence="11" type="ORF">DQG23_33640</name>
</gene>